<proteinExistence type="predicted"/>
<evidence type="ECO:0000313" key="1">
    <source>
        <dbReference type="EMBL" id="BAR58948.1"/>
    </source>
</evidence>
<protein>
    <submittedName>
        <fullName evidence="1">Uncharacterized protein</fullName>
    </submittedName>
</protein>
<dbReference type="EMBL" id="AP014685">
    <property type="protein sequence ID" value="BAR58948.1"/>
    <property type="molecule type" value="Genomic_DNA"/>
</dbReference>
<dbReference type="AlphaFoldDB" id="A0A0E4BSB5"/>
<organism evidence="1 2">
    <name type="scientific">Bradyrhizobium diazoefficiens</name>
    <dbReference type="NCBI Taxonomy" id="1355477"/>
    <lineage>
        <taxon>Bacteria</taxon>
        <taxon>Pseudomonadati</taxon>
        <taxon>Pseudomonadota</taxon>
        <taxon>Alphaproteobacteria</taxon>
        <taxon>Hyphomicrobiales</taxon>
        <taxon>Nitrobacteraceae</taxon>
        <taxon>Bradyrhizobium</taxon>
    </lineage>
</organism>
<accession>A0A0E4BSB5</accession>
<name>A0A0E4BSB5_9BRAD</name>
<reference evidence="1 2" key="1">
    <citation type="submission" date="2014-11" db="EMBL/GenBank/DDBJ databases">
        <title>Symbiosis island explosion on the genome of extra-slow-growing strains of soybean bradyrhizobia with massive insertion sequences.</title>
        <authorList>
            <person name="Iida T."/>
            <person name="Minamisawa K."/>
        </authorList>
    </citation>
    <scope>NUCLEOTIDE SEQUENCE [LARGE SCALE GENOMIC DNA]</scope>
    <source>
        <strain evidence="1 2">NK6</strain>
    </source>
</reference>
<sequence>MPPLVLLSFRGAPLGASPESIAQQNWRPDGFSDAQLRIIARR</sequence>
<dbReference type="Proteomes" id="UP000063308">
    <property type="component" value="Chromosome"/>
</dbReference>
<gene>
    <name evidence="1" type="ORF">NK6_5792</name>
</gene>
<evidence type="ECO:0000313" key="2">
    <source>
        <dbReference type="Proteomes" id="UP000063308"/>
    </source>
</evidence>